<keyword evidence="8" id="KW-0395">Inflammatory response</keyword>
<keyword evidence="3" id="KW-0963">Cytoplasm</keyword>
<evidence type="ECO:0000256" key="3">
    <source>
        <dbReference type="ARBA" id="ARBA00022490"/>
    </source>
</evidence>
<dbReference type="Gene3D" id="3.80.10.10">
    <property type="entry name" value="Ribonuclease Inhibitor"/>
    <property type="match status" value="1"/>
</dbReference>
<keyword evidence="5" id="KW-0547">Nucleotide-binding</keyword>
<feature type="domain" description="NACHT" evidence="10">
    <location>
        <begin position="111"/>
        <end position="427"/>
    </location>
</feature>
<evidence type="ECO:0000256" key="6">
    <source>
        <dbReference type="ARBA" id="ARBA00022840"/>
    </source>
</evidence>
<dbReference type="CDD" id="cd00116">
    <property type="entry name" value="LRR_RI"/>
    <property type="match status" value="1"/>
</dbReference>
<dbReference type="Pfam" id="PF17776">
    <property type="entry name" value="NLRC4_HD2"/>
    <property type="match status" value="1"/>
</dbReference>
<evidence type="ECO:0000256" key="5">
    <source>
        <dbReference type="ARBA" id="ARBA00022741"/>
    </source>
</evidence>
<evidence type="ECO:0000256" key="9">
    <source>
        <dbReference type="ARBA" id="ARBA00023233"/>
    </source>
</evidence>
<comment type="similarity">
    <text evidence="2">Belongs to the NLRP family.</text>
</comment>
<gene>
    <name evidence="12 13 14" type="primary">LOC102370503</name>
</gene>
<reference evidence="12 14" key="1">
    <citation type="submission" date="2022-04" db="UniProtKB">
        <authorList>
            <consortium name="RefSeq"/>
        </authorList>
    </citation>
    <scope>IDENTIFICATION</scope>
</reference>
<dbReference type="RefSeq" id="XP_006036091.1">
    <property type="nucleotide sequence ID" value="XM_006036029.3"/>
</dbReference>
<evidence type="ECO:0000256" key="8">
    <source>
        <dbReference type="ARBA" id="ARBA00023198"/>
    </source>
</evidence>
<evidence type="ECO:0000313" key="14">
    <source>
        <dbReference type="RefSeq" id="XP_006036091.1"/>
    </source>
</evidence>
<dbReference type="AlphaFoldDB" id="A0A1U7SE49"/>
<dbReference type="eggNOG" id="ENOG502SBIG">
    <property type="taxonomic scope" value="Eukaryota"/>
</dbReference>
<dbReference type="InterPro" id="IPR007111">
    <property type="entry name" value="NACHT_NTPase"/>
</dbReference>
<dbReference type="SMART" id="SM00368">
    <property type="entry name" value="LRR_RI"/>
    <property type="match status" value="8"/>
</dbReference>
<protein>
    <submittedName>
        <fullName evidence="12 13">NACHT, LRR and PYD domains-containing protein 12-like isoform X1</fullName>
    </submittedName>
</protein>
<dbReference type="GO" id="GO:0005829">
    <property type="term" value="C:cytosol"/>
    <property type="evidence" value="ECO:0007669"/>
    <property type="project" value="UniProtKB-SubCell"/>
</dbReference>
<dbReference type="OrthoDB" id="120976at2759"/>
<proteinExistence type="inferred from homology"/>
<evidence type="ECO:0000256" key="4">
    <source>
        <dbReference type="ARBA" id="ARBA00022737"/>
    </source>
</evidence>
<dbReference type="PANTHER" id="PTHR45690">
    <property type="entry name" value="NACHT, LRR AND PYD DOMAINS-CONTAINING PROTEIN 12"/>
    <property type="match status" value="1"/>
</dbReference>
<dbReference type="SUPFAM" id="SSF52540">
    <property type="entry name" value="P-loop containing nucleoside triphosphate hydrolases"/>
    <property type="match status" value="1"/>
</dbReference>
<keyword evidence="9" id="KW-1271">Inflammasome</keyword>
<name>A0A1U7SE49_ALLSI</name>
<evidence type="ECO:0000256" key="7">
    <source>
        <dbReference type="ARBA" id="ARBA00022843"/>
    </source>
</evidence>
<dbReference type="RefSeq" id="XP_006036090.1">
    <property type="nucleotide sequence ID" value="XM_006036028.3"/>
</dbReference>
<evidence type="ECO:0000313" key="12">
    <source>
        <dbReference type="RefSeq" id="XP_006036089.1"/>
    </source>
</evidence>
<keyword evidence="7" id="KW-0832">Ubl conjugation</keyword>
<keyword evidence="6" id="KW-0067">ATP-binding</keyword>
<evidence type="ECO:0000313" key="13">
    <source>
        <dbReference type="RefSeq" id="XP_006036090.1"/>
    </source>
</evidence>
<keyword evidence="4" id="KW-0677">Repeat</keyword>
<accession>A0A1U7SE49</accession>
<dbReference type="InterPro" id="IPR050637">
    <property type="entry name" value="NLRP_innate_immun_reg"/>
</dbReference>
<dbReference type="InterPro" id="IPR027417">
    <property type="entry name" value="P-loop_NTPase"/>
</dbReference>
<evidence type="ECO:0000313" key="11">
    <source>
        <dbReference type="Proteomes" id="UP000189705"/>
    </source>
</evidence>
<organism evidence="12">
    <name type="scientific">Alligator sinensis</name>
    <name type="common">Chinese alligator</name>
    <dbReference type="NCBI Taxonomy" id="38654"/>
    <lineage>
        <taxon>Eukaryota</taxon>
        <taxon>Metazoa</taxon>
        <taxon>Chordata</taxon>
        <taxon>Craniata</taxon>
        <taxon>Vertebrata</taxon>
        <taxon>Euteleostomi</taxon>
        <taxon>Archelosauria</taxon>
        <taxon>Archosauria</taxon>
        <taxon>Crocodylia</taxon>
        <taxon>Alligatoridae</taxon>
        <taxon>Alligatorinae</taxon>
        <taxon>Alligator</taxon>
    </lineage>
</organism>
<dbReference type="SUPFAM" id="SSF52047">
    <property type="entry name" value="RNI-like"/>
    <property type="match status" value="1"/>
</dbReference>
<dbReference type="KEGG" id="asn:102370503"/>
<keyword evidence="11" id="KW-1185">Reference proteome</keyword>
<dbReference type="Pfam" id="PF17779">
    <property type="entry name" value="WHD_NOD2"/>
    <property type="match status" value="1"/>
</dbReference>
<dbReference type="RefSeq" id="XP_006036089.1">
    <property type="nucleotide sequence ID" value="XM_006036027.2"/>
</dbReference>
<dbReference type="InterPro" id="IPR032675">
    <property type="entry name" value="LRR_dom_sf"/>
</dbReference>
<evidence type="ECO:0000256" key="1">
    <source>
        <dbReference type="ARBA" id="ARBA00004110"/>
    </source>
</evidence>
<dbReference type="Pfam" id="PF14484">
    <property type="entry name" value="FISNA"/>
    <property type="match status" value="1"/>
</dbReference>
<dbReference type="GeneID" id="102370503"/>
<dbReference type="Pfam" id="PF05729">
    <property type="entry name" value="NACHT"/>
    <property type="match status" value="1"/>
</dbReference>
<dbReference type="PROSITE" id="PS50837">
    <property type="entry name" value="NACHT"/>
    <property type="match status" value="1"/>
</dbReference>
<dbReference type="Pfam" id="PF13516">
    <property type="entry name" value="LRR_6"/>
    <property type="match status" value="3"/>
</dbReference>
<dbReference type="GO" id="GO:0005524">
    <property type="term" value="F:ATP binding"/>
    <property type="evidence" value="ECO:0007669"/>
    <property type="project" value="UniProtKB-KW"/>
</dbReference>
<dbReference type="STRING" id="38654.A0A1U7SE49"/>
<evidence type="ECO:0000256" key="2">
    <source>
        <dbReference type="ARBA" id="ARBA00008665"/>
    </source>
</evidence>
<dbReference type="InterPro" id="IPR041267">
    <property type="entry name" value="NLRP_HD2"/>
</dbReference>
<dbReference type="InterPro" id="IPR029495">
    <property type="entry name" value="NACHT-assoc"/>
</dbReference>
<comment type="subcellular location">
    <subcellularLocation>
        <location evidence="1">Inflammasome</location>
    </subcellularLocation>
</comment>
<dbReference type="Gene3D" id="3.40.50.300">
    <property type="entry name" value="P-loop containing nucleotide triphosphate hydrolases"/>
    <property type="match status" value="1"/>
</dbReference>
<evidence type="ECO:0000259" key="10">
    <source>
        <dbReference type="PROSITE" id="PS50837"/>
    </source>
</evidence>
<dbReference type="SMART" id="SM01288">
    <property type="entry name" value="FISNA"/>
    <property type="match status" value="1"/>
</dbReference>
<sequence length="896" mass="102670">METAMKLLNIFSSHEGAGKIKDEKDRGYRQKYMEHVQHRFRLMKDLNARLGENVLLDHRYTKLIIVEDCLHKDLREQDVMAWGSAKIGKGQKRSISMVDFFKADEDGQTPQIVLLVGPAAIGKTMTAKKIMLDWASEKLYQKKFEYSFYISCWTLNLGSEQASIVDLILKNCPSERPPIEYMLTHPEKLLFLIDGVDELRFLLDQPESNLCSDPWQKKPIAATLSSLFRKKVLRESYLIITTRPTGLEKLWQCLGRARYAEILGFAEPQRKEYFHKYFNDAEEANQAFHLVKDEKMLFTICFVPLVCWIVCTVMKQQMEREEDIAQTAKTMTGTYMLYLFCLLKAHRRHSSPAVHATLKGLCSLATDQICRQNILFGAEEMKKHGLETSDSLFLSENIFQKGANCECLYSFVHLSFQEFLAALFYVLEKEEIATKEFEIKKKHVKKMLADYGKTRNYLMLTVRFLFGLLNEERMKDLEKKLSYRFSPKIKSDLLEWIRTKPRTLSLFLESYGVLASGPYRALLPLTQTLEKTYQFEEFHCLYEIQEESFVRSALSQVTYINVTHRILTKIDQVVLSFCLRHAPKLESLGLKSCEFRFGDLYDFPRQQKQAPLDPRLSPIYLLCQALKDPSCNLKTLKLWWCSLTGAGYKDLANVLCSPRLAELELGGDNSLEDTSVQQLCKGLKHPSCRLRRLRLWSCRLTGACCGDLASVLISNMHLTELDLRGNLGLGNHGVQKLCDGLRHPRCMLQRLRLRYCSLTALSCLELAQVLSTSQALQELDLGRNKLGLNGMKLLCKGLMHASCRLKTLVLRECSLRADSCHEMALALGRPCALVELDLQDNQLGMAGVEELCQGLRQPGCQLQTLWLSPHTVTEEMCPDLRTIKEAKPGLVIKSRE</sequence>
<dbReference type="Proteomes" id="UP000189705">
    <property type="component" value="Unplaced"/>
</dbReference>
<dbReference type="GO" id="GO:0006954">
    <property type="term" value="P:inflammatory response"/>
    <property type="evidence" value="ECO:0007669"/>
    <property type="project" value="UniProtKB-KW"/>
</dbReference>
<dbReference type="InterPro" id="IPR041075">
    <property type="entry name" value="NOD1/2_WH"/>
</dbReference>
<dbReference type="InterPro" id="IPR001611">
    <property type="entry name" value="Leu-rich_rpt"/>
</dbReference>
<dbReference type="GO" id="GO:0045087">
    <property type="term" value="P:innate immune response"/>
    <property type="evidence" value="ECO:0007669"/>
    <property type="project" value="UniProtKB-KW"/>
</dbReference>
<dbReference type="PANTHER" id="PTHR45690:SF19">
    <property type="entry name" value="NACHT, LRR AND PYD DOMAINS-CONTAINING PROTEIN 3"/>
    <property type="match status" value="1"/>
</dbReference>